<organism evidence="2 3">
    <name type="scientific">Archangium gephyra</name>
    <dbReference type="NCBI Taxonomy" id="48"/>
    <lineage>
        <taxon>Bacteria</taxon>
        <taxon>Pseudomonadati</taxon>
        <taxon>Myxococcota</taxon>
        <taxon>Myxococcia</taxon>
        <taxon>Myxococcales</taxon>
        <taxon>Cystobacterineae</taxon>
        <taxon>Archangiaceae</taxon>
        <taxon>Archangium</taxon>
    </lineage>
</organism>
<name>A0AAC8Q1I9_9BACT</name>
<dbReference type="EMBL" id="CP011509">
    <property type="protein sequence ID" value="AKI99304.1"/>
    <property type="molecule type" value="Genomic_DNA"/>
</dbReference>
<evidence type="ECO:0000313" key="2">
    <source>
        <dbReference type="EMBL" id="AKI99304.1"/>
    </source>
</evidence>
<gene>
    <name evidence="2" type="ORF">AA314_00931</name>
</gene>
<evidence type="ECO:0000256" key="1">
    <source>
        <dbReference type="SAM" id="SignalP"/>
    </source>
</evidence>
<reference evidence="2 3" key="1">
    <citation type="submission" date="2015-05" db="EMBL/GenBank/DDBJ databases">
        <title>Genome assembly of Archangium gephyra DSM 2261.</title>
        <authorList>
            <person name="Sharma G."/>
            <person name="Subramanian S."/>
        </authorList>
    </citation>
    <scope>NUCLEOTIDE SEQUENCE [LARGE SCALE GENOMIC DNA]</scope>
    <source>
        <strain evidence="2 3">DSM 2261</strain>
    </source>
</reference>
<keyword evidence="1" id="KW-0732">Signal</keyword>
<dbReference type="AlphaFoldDB" id="A0AAC8Q1I9"/>
<feature type="signal peptide" evidence="1">
    <location>
        <begin position="1"/>
        <end position="20"/>
    </location>
</feature>
<feature type="chain" id="PRO_5042099785" evidence="1">
    <location>
        <begin position="21"/>
        <end position="119"/>
    </location>
</feature>
<accession>A0AAC8Q1I9</accession>
<dbReference type="RefSeq" id="WP_047854442.1">
    <property type="nucleotide sequence ID" value="NZ_CP011509.1"/>
</dbReference>
<dbReference type="KEGG" id="age:AA314_00931"/>
<dbReference type="Proteomes" id="UP000035579">
    <property type="component" value="Chromosome"/>
</dbReference>
<sequence length="119" mass="12662">MKKMSMLLAVLSLAPVPAFAADYTCKGNRVEKGGTTQYTVRTSGSDIVIEKGGSTRGKAVKRGEDYAVEVGGSTQATIENGRIYKGGSTWSSVGEAQRVYDCPDIVAATLWVLQQKGQL</sequence>
<proteinExistence type="predicted"/>
<protein>
    <submittedName>
        <fullName evidence="2">Uncharacterized protein</fullName>
    </submittedName>
</protein>
<evidence type="ECO:0000313" key="3">
    <source>
        <dbReference type="Proteomes" id="UP000035579"/>
    </source>
</evidence>